<dbReference type="OrthoDB" id="8274074at2"/>
<dbReference type="Pfam" id="PF13520">
    <property type="entry name" value="AA_permease_2"/>
    <property type="match status" value="1"/>
</dbReference>
<evidence type="ECO:0000256" key="6">
    <source>
        <dbReference type="SAM" id="Phobius"/>
    </source>
</evidence>
<feature type="transmembrane region" description="Helical" evidence="6">
    <location>
        <begin position="309"/>
        <end position="334"/>
    </location>
</feature>
<feature type="transmembrane region" description="Helical" evidence="6">
    <location>
        <begin position="176"/>
        <end position="196"/>
    </location>
</feature>
<dbReference type="KEGG" id="mdx:BTO20_15095"/>
<proteinExistence type="predicted"/>
<evidence type="ECO:0000313" key="8">
    <source>
        <dbReference type="Proteomes" id="UP000195331"/>
    </source>
</evidence>
<keyword evidence="2" id="KW-0813">Transport</keyword>
<keyword evidence="8" id="KW-1185">Reference proteome</keyword>
<dbReference type="AlphaFoldDB" id="A0A1Y0C3G7"/>
<feature type="transmembrane region" description="Helical" evidence="6">
    <location>
        <begin position="355"/>
        <end position="375"/>
    </location>
</feature>
<evidence type="ECO:0000256" key="5">
    <source>
        <dbReference type="ARBA" id="ARBA00023136"/>
    </source>
</evidence>
<evidence type="ECO:0000313" key="7">
    <source>
        <dbReference type="EMBL" id="ART69740.1"/>
    </source>
</evidence>
<organism evidence="7 8">
    <name type="scientific">Mycobacterium dioxanotrophicus</name>
    <dbReference type="NCBI Taxonomy" id="482462"/>
    <lineage>
        <taxon>Bacteria</taxon>
        <taxon>Bacillati</taxon>
        <taxon>Actinomycetota</taxon>
        <taxon>Actinomycetes</taxon>
        <taxon>Mycobacteriales</taxon>
        <taxon>Mycobacteriaceae</taxon>
        <taxon>Mycobacterium</taxon>
    </lineage>
</organism>
<feature type="transmembrane region" description="Helical" evidence="6">
    <location>
        <begin position="257"/>
        <end position="281"/>
    </location>
</feature>
<comment type="subcellular location">
    <subcellularLocation>
        <location evidence="1">Membrane</location>
        <topology evidence="1">Multi-pass membrane protein</topology>
    </subcellularLocation>
</comment>
<dbReference type="PANTHER" id="PTHR45649:SF26">
    <property type="entry name" value="OS04G0435100 PROTEIN"/>
    <property type="match status" value="1"/>
</dbReference>
<feature type="transmembrane region" description="Helical" evidence="6">
    <location>
        <begin position="448"/>
        <end position="466"/>
    </location>
</feature>
<accession>A0A1Y0C3G7</accession>
<dbReference type="Proteomes" id="UP000195331">
    <property type="component" value="Chromosome"/>
</dbReference>
<evidence type="ECO:0000256" key="3">
    <source>
        <dbReference type="ARBA" id="ARBA00022692"/>
    </source>
</evidence>
<name>A0A1Y0C3G7_9MYCO</name>
<sequence>MTAERVAEARSADDEVRHSGYAPELKRTLGAYQTFAISFAFISVAVGIFATYGAVLQTAGPVGIWLWVLAALGQTLVALVVAQFAARIALSGSAYQWASRLANPKIGWWFGWLTFWFLTIGVVAMDNALASQALMPLFGMTPDENAARLITLGLLLVQTVLVFASTRLLGVVSSGAVGLEIAVLAVLVIGLGTAAATGSGTVGNLVSRGITADAPGYFAMGGGLMAGMIMGITTLVGFDSAANLAEEAKDPFRTVPFAIVASVVVSAVLGLVFVIILTIAITDISQVSNSASPVATIIDDQLGPVMQRILLAGIGFAMFSAGMVMLASCSRLAFAMARDARFPAHTVIRRVNRHTRTPIAATVLVLVVGAILMVALPGAALLQLIIGSTILPALIYGSITVLYLSVRKRLGRKAGAFSLGRFELPVAVAALVWVFFALLTLVSPRAALVPDLIVTGLILVGGLYFIQMFIFNRDVLDAEPGDPDEF</sequence>
<keyword evidence="5 6" id="KW-0472">Membrane</keyword>
<dbReference type="InterPro" id="IPR002293">
    <property type="entry name" value="AA/rel_permease1"/>
</dbReference>
<feature type="transmembrane region" description="Helical" evidence="6">
    <location>
        <begin position="106"/>
        <end position="125"/>
    </location>
</feature>
<gene>
    <name evidence="7" type="ORF">BTO20_15095</name>
</gene>
<protein>
    <submittedName>
        <fullName evidence="7">Amino acid permease</fullName>
    </submittedName>
</protein>
<reference evidence="7 8" key="1">
    <citation type="submission" date="2017-04" db="EMBL/GenBank/DDBJ databases">
        <title>Whole Genome Sequence of 1,4-Dioxane Degrading Bacterium Mycobacterium dioxanotrophicus PH-06.</title>
        <authorList>
            <person name="He Y."/>
        </authorList>
    </citation>
    <scope>NUCLEOTIDE SEQUENCE [LARGE SCALE GENOMIC DNA]</scope>
    <source>
        <strain evidence="7 8">PH-06</strain>
    </source>
</reference>
<feature type="transmembrane region" description="Helical" evidence="6">
    <location>
        <begin position="216"/>
        <end position="236"/>
    </location>
</feature>
<dbReference type="GO" id="GO:0022857">
    <property type="term" value="F:transmembrane transporter activity"/>
    <property type="evidence" value="ECO:0007669"/>
    <property type="project" value="InterPro"/>
</dbReference>
<dbReference type="Gene3D" id="1.20.1740.10">
    <property type="entry name" value="Amino acid/polyamine transporter I"/>
    <property type="match status" value="1"/>
</dbReference>
<keyword evidence="3 6" id="KW-0812">Transmembrane</keyword>
<feature type="transmembrane region" description="Helical" evidence="6">
    <location>
        <begin position="64"/>
        <end position="85"/>
    </location>
</feature>
<evidence type="ECO:0000256" key="4">
    <source>
        <dbReference type="ARBA" id="ARBA00022989"/>
    </source>
</evidence>
<feature type="transmembrane region" description="Helical" evidence="6">
    <location>
        <begin position="29"/>
        <end position="52"/>
    </location>
</feature>
<feature type="transmembrane region" description="Helical" evidence="6">
    <location>
        <begin position="424"/>
        <end position="442"/>
    </location>
</feature>
<dbReference type="RefSeq" id="WP_087077131.1">
    <property type="nucleotide sequence ID" value="NZ_CP020809.1"/>
</dbReference>
<evidence type="ECO:0000256" key="1">
    <source>
        <dbReference type="ARBA" id="ARBA00004141"/>
    </source>
</evidence>
<dbReference type="GO" id="GO:0016020">
    <property type="term" value="C:membrane"/>
    <property type="evidence" value="ECO:0007669"/>
    <property type="project" value="UniProtKB-SubCell"/>
</dbReference>
<dbReference type="PIRSF" id="PIRSF006060">
    <property type="entry name" value="AA_transporter"/>
    <property type="match status" value="1"/>
</dbReference>
<keyword evidence="4 6" id="KW-1133">Transmembrane helix</keyword>
<feature type="transmembrane region" description="Helical" evidence="6">
    <location>
        <begin position="145"/>
        <end position="164"/>
    </location>
</feature>
<feature type="transmembrane region" description="Helical" evidence="6">
    <location>
        <begin position="381"/>
        <end position="404"/>
    </location>
</feature>
<dbReference type="EMBL" id="CP020809">
    <property type="protein sequence ID" value="ART69740.1"/>
    <property type="molecule type" value="Genomic_DNA"/>
</dbReference>
<dbReference type="PANTHER" id="PTHR45649">
    <property type="entry name" value="AMINO-ACID PERMEASE BAT1"/>
    <property type="match status" value="1"/>
</dbReference>
<evidence type="ECO:0000256" key="2">
    <source>
        <dbReference type="ARBA" id="ARBA00022448"/>
    </source>
</evidence>